<evidence type="ECO:0000313" key="9">
    <source>
        <dbReference type="EMBL" id="MFC6153707.1"/>
    </source>
</evidence>
<dbReference type="SUPFAM" id="SSF56281">
    <property type="entry name" value="Metallo-hydrolase/oxidoreductase"/>
    <property type="match status" value="1"/>
</dbReference>
<keyword evidence="2" id="KW-1003">Cell membrane</keyword>
<comment type="caution">
    <text evidence="9">The sequence shown here is derived from an EMBL/GenBank/DDBJ whole genome shotgun (WGS) entry which is preliminary data.</text>
</comment>
<dbReference type="NCBIfam" id="TIGR00360">
    <property type="entry name" value="ComEC_N-term"/>
    <property type="match status" value="1"/>
</dbReference>
<evidence type="ECO:0000256" key="1">
    <source>
        <dbReference type="ARBA" id="ARBA00004651"/>
    </source>
</evidence>
<feature type="transmembrane region" description="Helical" evidence="6">
    <location>
        <begin position="411"/>
        <end position="436"/>
    </location>
</feature>
<dbReference type="InterPro" id="IPR036866">
    <property type="entry name" value="RibonucZ/Hydroxyglut_hydro"/>
</dbReference>
<feature type="transmembrane region" description="Helical" evidence="6">
    <location>
        <begin position="473"/>
        <end position="494"/>
    </location>
</feature>
<name>A0ABW1QXY7_9ACTN</name>
<evidence type="ECO:0000256" key="2">
    <source>
        <dbReference type="ARBA" id="ARBA00022475"/>
    </source>
</evidence>
<feature type="transmembrane region" description="Helical" evidence="6">
    <location>
        <begin position="36"/>
        <end position="62"/>
    </location>
</feature>
<keyword evidence="10" id="KW-1185">Reference proteome</keyword>
<protein>
    <submittedName>
        <fullName evidence="9">ComEC/Rec2 family competence protein</fullName>
    </submittedName>
</protein>
<dbReference type="Gene3D" id="3.60.15.10">
    <property type="entry name" value="Ribonuclease Z/Hydroxyacylglutathione hydrolase-like"/>
    <property type="match status" value="1"/>
</dbReference>
<evidence type="ECO:0000313" key="10">
    <source>
        <dbReference type="Proteomes" id="UP001596098"/>
    </source>
</evidence>
<dbReference type="PANTHER" id="PTHR30619">
    <property type="entry name" value="DNA INTERNALIZATION/COMPETENCE PROTEIN COMEC/REC2"/>
    <property type="match status" value="1"/>
</dbReference>
<dbReference type="Pfam" id="PF03772">
    <property type="entry name" value="Competence"/>
    <property type="match status" value="1"/>
</dbReference>
<dbReference type="EMBL" id="JBHSQI010000004">
    <property type="protein sequence ID" value="MFC6153707.1"/>
    <property type="molecule type" value="Genomic_DNA"/>
</dbReference>
<evidence type="ECO:0000256" key="3">
    <source>
        <dbReference type="ARBA" id="ARBA00022692"/>
    </source>
</evidence>
<comment type="subcellular location">
    <subcellularLocation>
        <location evidence="1">Cell membrane</location>
        <topology evidence="1">Multi-pass membrane protein</topology>
    </subcellularLocation>
</comment>
<sequence>MTSRREITVVDLAPDVPAGVPREVHDLRLPVAASGLWVGALAGLAGGGWAFATVGGAVVLTVVARLYRRPTCHVGVQVLVVAVTLVLGVLLGLGRATVADHRVVAELAHAGRPVTLHGQVASDPRSVASGVGDQVSVRMNVETVETTSAVFAVDDQVLLLASSWPADAVLGARVSLTASPLPDQRGQRTAWRVRGAPEVTEQPDVWWRGAAAVRASLRAVVAERPEDQRALVPSLVVGDDAGVGEELAADFRTTGLTHLLAVSGTNLTLLLGLALWVAQRCGVRGRWRWLVGAACIAGFVLVARSEPSVVRAATMGTVALFALERHATGRGLRCLALAVLAVLVVDPWMARSVGLALSVLATAGILLLTPGWATAAERWMPRWVALALAVPLAAQVACTPVVVALQGEVSLVGVFANIAAAPAVAPATILGLVAGLVGLVSVTVGSRIALPASWAVGWIAVVAHRGADLTMPGVPWGSGALALGLLTLLVVLSLPVVPWVLARPMVCVPVTLLLVVVILRGVPTPGWPPRGWVMVACDVGQGDALVLRAGDGAAVVVDAGPEPRAVERCLDRLGVEEVPLAVLTHFHADHVDGLEGVLAGRRVGKVETTPVREPGDRSAEVEAVAARAGVAVVPAVAGTVSEVGEVRIERIWPVCTLGEPCPDAVDNDSSVVLLATVAGVEILLTGDVEPPAQRHLRRILSGRQVDVLKVPHHGSRHQDDAFLEAVAPRVAVVSSGADNTYGHPNPDLVAGLEARGAQVLRTDEGGDVALTVRDGRLGQVSRR</sequence>
<evidence type="ECO:0000259" key="7">
    <source>
        <dbReference type="Pfam" id="PF00753"/>
    </source>
</evidence>
<evidence type="ECO:0000256" key="6">
    <source>
        <dbReference type="SAM" id="Phobius"/>
    </source>
</evidence>
<keyword evidence="3 6" id="KW-0812">Transmembrane</keyword>
<proteinExistence type="predicted"/>
<gene>
    <name evidence="9" type="ORF">ACFPWU_08530</name>
</gene>
<dbReference type="InterPro" id="IPR004477">
    <property type="entry name" value="ComEC_N"/>
</dbReference>
<dbReference type="InterPro" id="IPR052159">
    <property type="entry name" value="Competence_DNA_uptake"/>
</dbReference>
<feature type="transmembrane region" description="Helical" evidence="6">
    <location>
        <begin position="448"/>
        <end position="467"/>
    </location>
</feature>
<feature type="domain" description="Metallo-beta-lactamase" evidence="7">
    <location>
        <begin position="538"/>
        <end position="734"/>
    </location>
</feature>
<feature type="transmembrane region" description="Helical" evidence="6">
    <location>
        <begin position="355"/>
        <end position="376"/>
    </location>
</feature>
<dbReference type="PANTHER" id="PTHR30619:SF1">
    <property type="entry name" value="RECOMBINATION PROTEIN 2"/>
    <property type="match status" value="1"/>
</dbReference>
<feature type="domain" description="ComEC/Rec2-related protein" evidence="8">
    <location>
        <begin position="235"/>
        <end position="497"/>
    </location>
</feature>
<feature type="transmembrane region" description="Helical" evidence="6">
    <location>
        <begin position="74"/>
        <end position="93"/>
    </location>
</feature>
<dbReference type="Proteomes" id="UP001596098">
    <property type="component" value="Unassembled WGS sequence"/>
</dbReference>
<dbReference type="Pfam" id="PF00753">
    <property type="entry name" value="Lactamase_B"/>
    <property type="match status" value="1"/>
</dbReference>
<reference evidence="10" key="1">
    <citation type="journal article" date="2019" name="Int. J. Syst. Evol. Microbiol.">
        <title>The Global Catalogue of Microorganisms (GCM) 10K type strain sequencing project: providing services to taxonomists for standard genome sequencing and annotation.</title>
        <authorList>
            <consortium name="The Broad Institute Genomics Platform"/>
            <consortium name="The Broad Institute Genome Sequencing Center for Infectious Disease"/>
            <person name="Wu L."/>
            <person name="Ma J."/>
        </authorList>
    </citation>
    <scope>NUCLEOTIDE SEQUENCE [LARGE SCALE GENOMIC DNA]</scope>
    <source>
        <strain evidence="10">DFY28</strain>
    </source>
</reference>
<dbReference type="RefSeq" id="WP_128220003.1">
    <property type="nucleotide sequence ID" value="NZ_CP034929.1"/>
</dbReference>
<keyword evidence="5 6" id="KW-0472">Membrane</keyword>
<keyword evidence="4 6" id="KW-1133">Transmembrane helix</keyword>
<evidence type="ECO:0000259" key="8">
    <source>
        <dbReference type="Pfam" id="PF03772"/>
    </source>
</evidence>
<feature type="transmembrane region" description="Helical" evidence="6">
    <location>
        <begin position="285"/>
        <end position="302"/>
    </location>
</feature>
<dbReference type="InterPro" id="IPR001279">
    <property type="entry name" value="Metallo-B-lactamas"/>
</dbReference>
<evidence type="ECO:0000256" key="5">
    <source>
        <dbReference type="ARBA" id="ARBA00023136"/>
    </source>
</evidence>
<accession>A0ABW1QXY7</accession>
<feature type="transmembrane region" description="Helical" evidence="6">
    <location>
        <begin position="383"/>
        <end position="405"/>
    </location>
</feature>
<feature type="transmembrane region" description="Helical" evidence="6">
    <location>
        <begin position="501"/>
        <end position="519"/>
    </location>
</feature>
<feature type="transmembrane region" description="Helical" evidence="6">
    <location>
        <begin position="259"/>
        <end position="278"/>
    </location>
</feature>
<feature type="transmembrane region" description="Helical" evidence="6">
    <location>
        <begin position="331"/>
        <end position="349"/>
    </location>
</feature>
<evidence type="ECO:0000256" key="4">
    <source>
        <dbReference type="ARBA" id="ARBA00022989"/>
    </source>
</evidence>
<organism evidence="9 10">
    <name type="scientific">Nocardioides yefusunii</name>
    <dbReference type="NCBI Taxonomy" id="2500546"/>
    <lineage>
        <taxon>Bacteria</taxon>
        <taxon>Bacillati</taxon>
        <taxon>Actinomycetota</taxon>
        <taxon>Actinomycetes</taxon>
        <taxon>Propionibacteriales</taxon>
        <taxon>Nocardioidaceae</taxon>
        <taxon>Nocardioides</taxon>
    </lineage>
</organism>